<evidence type="ECO:0000313" key="4">
    <source>
        <dbReference type="EMBL" id="CQD03544.1"/>
    </source>
</evidence>
<accession>A0A0E4GV10</accession>
<dbReference type="Pfam" id="PF21856">
    <property type="entry name" value="EspB_PPE"/>
    <property type="match status" value="1"/>
</dbReference>
<evidence type="ECO:0000313" key="5">
    <source>
        <dbReference type="Proteomes" id="UP000199251"/>
    </source>
</evidence>
<feature type="region of interest" description="Disordered" evidence="1">
    <location>
        <begin position="287"/>
        <end position="488"/>
    </location>
</feature>
<dbReference type="Proteomes" id="UP000199251">
    <property type="component" value="Unassembled WGS sequence"/>
</dbReference>
<dbReference type="STRING" id="141349.BN1232_00453"/>
<gene>
    <name evidence="4" type="ORF">BN1232_00453</name>
</gene>
<dbReference type="InterPro" id="IPR054056">
    <property type="entry name" value="EspB_PPE"/>
</dbReference>
<proteinExistence type="predicted"/>
<protein>
    <submittedName>
        <fullName evidence="4">Putative alanine and glycine rich protein</fullName>
    </submittedName>
</protein>
<dbReference type="AlphaFoldDB" id="A0A0E4GV10"/>
<evidence type="ECO:0000256" key="1">
    <source>
        <dbReference type="SAM" id="MobiDB-lite"/>
    </source>
</evidence>
<dbReference type="Pfam" id="PF18625">
    <property type="entry name" value="EspB_PE"/>
    <property type="match status" value="1"/>
</dbReference>
<dbReference type="OrthoDB" id="4753912at2"/>
<dbReference type="RefSeq" id="WP_090598377.1">
    <property type="nucleotide sequence ID" value="NZ_CTEE01000001.1"/>
</dbReference>
<evidence type="ECO:0000259" key="3">
    <source>
        <dbReference type="Pfam" id="PF21856"/>
    </source>
</evidence>
<feature type="compositionally biased region" description="Basic and acidic residues" evidence="1">
    <location>
        <begin position="299"/>
        <end position="311"/>
    </location>
</feature>
<feature type="compositionally biased region" description="Basic and acidic residues" evidence="1">
    <location>
        <begin position="448"/>
        <end position="457"/>
    </location>
</feature>
<reference evidence="4 5" key="1">
    <citation type="submission" date="2015-03" db="EMBL/GenBank/DDBJ databases">
        <authorList>
            <person name="Urmite Genomes"/>
        </authorList>
    </citation>
    <scope>NUCLEOTIDE SEQUENCE [LARGE SCALE GENOMIC DNA]</scope>
    <source>
        <strain evidence="4 5">CSUR P1491</strain>
    </source>
</reference>
<evidence type="ECO:0000259" key="2">
    <source>
        <dbReference type="Pfam" id="PF18625"/>
    </source>
</evidence>
<name>A0A0E4GV10_MYCLN</name>
<dbReference type="InterPro" id="IPR041275">
    <property type="entry name" value="EspB_PE"/>
</dbReference>
<feature type="domain" description="ESX-1 secretion-associated protein EspB PE" evidence="2">
    <location>
        <begin position="12"/>
        <end position="87"/>
    </location>
</feature>
<dbReference type="EMBL" id="CTEE01000001">
    <property type="protein sequence ID" value="CQD03544.1"/>
    <property type="molecule type" value="Genomic_DNA"/>
</dbReference>
<organism evidence="4 5">
    <name type="scientific">Mycobacterium lentiflavum</name>
    <dbReference type="NCBI Taxonomy" id="141349"/>
    <lineage>
        <taxon>Bacteria</taxon>
        <taxon>Bacillati</taxon>
        <taxon>Actinomycetota</taxon>
        <taxon>Actinomycetes</taxon>
        <taxon>Mycobacteriales</taxon>
        <taxon>Mycobacteriaceae</taxon>
        <taxon>Mycobacterium</taxon>
        <taxon>Mycobacterium simiae complex</taxon>
    </lineage>
</organism>
<feature type="compositionally biased region" description="Low complexity" evidence="1">
    <location>
        <begin position="402"/>
        <end position="414"/>
    </location>
</feature>
<sequence>MTKSQALNVEYEELMTRAAEIEQPLPPIPDSNPPAPCEISFVKDAATQLALNADAMRLYLKTAEREWRALADSLKNAAKAYQEVDEESADAIENNSSKVDVKHMVTAADAEALTPPPRLSEFAYPTYYELRQAAKDIEAGDQGAAFRDFAQEWDAFQRTLQLNTMKRFRPFVSWEGEARDAVESNFDKQRQWVISIVALCDQLAIQANLVVDAHKRATLVTHEHAQDDEHPTTEEVALCDYWYEYYVRNKNDYMVRDCLLWYKNLQSQSEEALARYVKNAQLPLAAVTPQRSPGGRVDASTRDDGSRRTDGNDSGNPLGLDGRRIGGDPQSVADPFGAVSPLSTGMPWVPPLPTDSVANDAVQAGKGSPSTHPVAGLKPASFGGGGGGVPAMPLRPGLGSEGSATPQASAPPGAAGLGRGPAIPPAYAALGGGGGAATPPMSPGGQNKVDKGKRVQSDDESLYTEERPWTEGVIGNRSRKPQSEKAAS</sequence>
<feature type="domain" description="ESX-1 secretion-associated protein EspB PPE" evidence="3">
    <location>
        <begin position="127"/>
        <end position="293"/>
    </location>
</feature>